<protein>
    <recommendedName>
        <fullName evidence="2">Phage gp6-like head-tail connector protein</fullName>
    </recommendedName>
</protein>
<evidence type="ECO:0000313" key="1">
    <source>
        <dbReference type="EMBL" id="KAA9534130.1"/>
    </source>
</evidence>
<evidence type="ECO:0008006" key="2">
    <source>
        <dbReference type="Google" id="ProtNLM"/>
    </source>
</evidence>
<dbReference type="AlphaFoldDB" id="A0A6C8N533"/>
<sequence length="104" mass="12139">MDNDAIEKAASYLLPIFKRRMHISHGSEDDNLKELLSSSFVNLSRYGVFDVETNWNARQLIIERTRYAYNDALEYFDDNFASQINMLSVELYIPTPEVIINEEV</sequence>
<name>A0A6C8N533_LISMN</name>
<accession>A0A6C8N533</accession>
<dbReference type="EMBL" id="QDCA01000003">
    <property type="protein sequence ID" value="KAA9534130.1"/>
    <property type="molecule type" value="Genomic_DNA"/>
</dbReference>
<proteinExistence type="predicted"/>
<organism evidence="1">
    <name type="scientific">Listeria monocytogenes</name>
    <dbReference type="NCBI Taxonomy" id="1639"/>
    <lineage>
        <taxon>Bacteria</taxon>
        <taxon>Bacillati</taxon>
        <taxon>Bacillota</taxon>
        <taxon>Bacilli</taxon>
        <taxon>Bacillales</taxon>
        <taxon>Listeriaceae</taxon>
        <taxon>Listeria</taxon>
    </lineage>
</organism>
<comment type="caution">
    <text evidence="1">The sequence shown here is derived from an EMBL/GenBank/DDBJ whole genome shotgun (WGS) entry which is preliminary data.</text>
</comment>
<reference evidence="1" key="1">
    <citation type="submission" date="2018-04" db="EMBL/GenBank/DDBJ databases">
        <title>Genome Analysis of a Prevalent Clone of Listeria monocytogenes Sequence Type 87 in China.</title>
        <authorList>
            <person name="Wang Y."/>
        </authorList>
    </citation>
    <scope>NUCLEOTIDE SEQUENCE</scope>
    <source>
        <strain evidence="1">ICDC_LM0449</strain>
    </source>
</reference>
<gene>
    <name evidence="1" type="ORF">DCK33_08300</name>
</gene>
<dbReference type="RefSeq" id="WP_150884217.1">
    <property type="nucleotide sequence ID" value="NZ_QDCA01000003.1"/>
</dbReference>